<dbReference type="Pfam" id="PF09722">
    <property type="entry name" value="Xre_MbcA_ParS_C"/>
    <property type="match status" value="1"/>
</dbReference>
<feature type="domain" description="Antitoxin Xre/MbcA/ParS-like toxin-binding" evidence="1">
    <location>
        <begin position="66"/>
        <end position="113"/>
    </location>
</feature>
<gene>
    <name evidence="2" type="ORF">KRX52_10640</name>
</gene>
<keyword evidence="3" id="KW-1185">Reference proteome</keyword>
<comment type="caution">
    <text evidence="2">The sequence shown here is derived from an EMBL/GenBank/DDBJ whole genome shotgun (WGS) entry which is preliminary data.</text>
</comment>
<proteinExistence type="predicted"/>
<sequence>MTDQDRVALTFFHNLMAHWGCSPDQQLRLLGCGDQTNSCELERWQACGLPHDVLLRVSHLMGIHRALRTIFGENQAAYSWVSRPNDAPPFAGRAAMELLVEGHFAEVREYLEQQLRFLPELE</sequence>
<dbReference type="Proteomes" id="UP000813068">
    <property type="component" value="Unassembled WGS sequence"/>
</dbReference>
<evidence type="ECO:0000313" key="2">
    <source>
        <dbReference type="EMBL" id="MBV2133255.1"/>
    </source>
</evidence>
<reference evidence="2 3" key="1">
    <citation type="submission" date="2021-06" db="EMBL/GenBank/DDBJ databases">
        <title>Differences between aerobic and microaerobic xylene degrading microbial communities.</title>
        <authorList>
            <person name="Banerjee S."/>
            <person name="Tancsics A."/>
        </authorList>
    </citation>
    <scope>NUCLEOTIDE SEQUENCE [LARGE SCALE GENOMIC DNA]</scope>
    <source>
        <strain evidence="2 3">MAP12</strain>
    </source>
</reference>
<protein>
    <submittedName>
        <fullName evidence="2">MbcA/ParS/Xre antitoxin family protein</fullName>
    </submittedName>
</protein>
<name>A0ABS6MWY4_9GAMM</name>
<dbReference type="InterPro" id="IPR024467">
    <property type="entry name" value="Xre/MbcA/ParS-like_toxin-bd"/>
</dbReference>
<evidence type="ECO:0000313" key="3">
    <source>
        <dbReference type="Proteomes" id="UP000813068"/>
    </source>
</evidence>
<accession>A0ABS6MWY4</accession>
<dbReference type="RefSeq" id="WP_217681717.1">
    <property type="nucleotide sequence ID" value="NZ_JAHRGL010000023.1"/>
</dbReference>
<dbReference type="EMBL" id="JAHRGL010000023">
    <property type="protein sequence ID" value="MBV2133255.1"/>
    <property type="molecule type" value="Genomic_DNA"/>
</dbReference>
<evidence type="ECO:0000259" key="1">
    <source>
        <dbReference type="Pfam" id="PF09722"/>
    </source>
</evidence>
<organism evidence="2 3">
    <name type="scientific">Geopseudomonas aromaticivorans</name>
    <dbReference type="NCBI Taxonomy" id="2849492"/>
    <lineage>
        <taxon>Bacteria</taxon>
        <taxon>Pseudomonadati</taxon>
        <taxon>Pseudomonadota</taxon>
        <taxon>Gammaproteobacteria</taxon>
        <taxon>Pseudomonadales</taxon>
        <taxon>Pseudomonadaceae</taxon>
        <taxon>Geopseudomonas</taxon>
    </lineage>
</organism>